<dbReference type="PROSITE" id="PS00022">
    <property type="entry name" value="EGF_1"/>
    <property type="match status" value="6"/>
</dbReference>
<dbReference type="InterPro" id="IPR014716">
    <property type="entry name" value="Fibrinogen_a/b/g_C_1"/>
</dbReference>
<feature type="region of interest" description="Disordered" evidence="11">
    <location>
        <begin position="27"/>
        <end position="59"/>
    </location>
</feature>
<dbReference type="SUPFAM" id="SSF49265">
    <property type="entry name" value="Fibronectin type III"/>
    <property type="match status" value="14"/>
</dbReference>
<dbReference type="GO" id="GO:0005615">
    <property type="term" value="C:extracellular space"/>
    <property type="evidence" value="ECO:0007669"/>
    <property type="project" value="TreeGrafter"/>
</dbReference>
<feature type="domain" description="Fibronectin type-III" evidence="13">
    <location>
        <begin position="1473"/>
        <end position="1567"/>
    </location>
</feature>
<sequence length="2562" mass="275659">MPAQWFLISRLALLVLLGTVRAGPFSPRSNVTLPAPRPPPQPGGHTVEPIGGSPSSQLYEHTVEGGEKQVVFTHRINLPPSAGCGCPPGTEPPIPASEVQALKVRLEILEELVKGLKEQCTGGCCPAAAQAGTGQTDVRSLCSLHGVFDLSRCACSCEPGWGGPTCSDPTGAGVPPSSPPSASRACPDDCNDQGRCVRGRCVCFPGYSGPSCGWPSCPGDCNGRGRCVQGVCVCRAGFSGDDCSQRSCPRGCSQRGRCEDGRCVCDPGYAGDDCGVRSCPRGCSQRGRCENGRCVCDPGYAGDDCGVRSCPRGCSQRGRCEDGRCVCDPGYTGDDCGSRSCRWDCGEGGRCVDGRCVCWPGYAGDDCSTRTCPRDCRGRGRCEEGECICDAGYSGDDCGVRSCPGDCNQRGRCEDGRCVCWPGYTGPDCGSRACPRDCRGRGRCENGVCVCNAGYSGEDCGVRSCPGDCRGRGRCESGRCLCWPGYTGRDCGTRACPGDCRGRGRCVDGRCVCNPGFAGEDCGSRRCPGDCRGRGRCEDGVCVCNAGYEGEDCGARSCPGGCHGRGQCRDGRCVCDDGYSGEDCSARRCPLDCSQHGVCQDGVCTCWEGYAGEDCGLRTCPSNCHQRGRCEGGRCVCDSGYTGPSCATRTCPADCRGHGRCVHGVCVCHVGYGGEDCGREEPPASACPGGCGPRELCRAGQCVCVEGFRGPDCATQTCPGDCRGRGECREGSCVCQDGYAGEDCGEEVPAIESMRMHLLEETTVRTEWTRAPGTVDAYEIQFIPTTEGVSPPFTARVPSSASAYDQRGLAPGQEYQVTVRALRGTSWGPSASKTITTMIDGPQDLRVAAVTPTTLELSWLRPQAEVDQFVVSYVSAGNQRVRLEVPSEADRTVLTDLMPGVEYVVTVTAERGRAVSYPASVRANTGSSPSGLLGATDEPPPSGPSTTQGARAPELQQRPQELGELRVLGRDKTGKLRVAWTAQPDTFAHFQLRLRVPEGPGAHEELLPGDVRQALVPSPPPGAPYELSLRGVPPEGMPSAPLIYQGIMDKDGVKLGKPLAPPHLGQLIVTDMTSNSLLLHWTVPEGEFDSFVIQYKDRDGPQVVPVEGSQRSALITNLDLGRKYKFLLYGLLGKKRHGPLVAEAKILPQSDPSPATPPRLGKLWVTDPTPDSLHLSWTVPEGQFDSFVVQYRNGEGQPQAMPVEGPERSIIVSSLEPNHEYRFTLFGIANKKRHGPLTADGTTASEQTAESLHPEATVQPLLGKLWVTQANPDSLRLSWTVTQGSFDSFVVQYKDAQGQPQAVPIRGDENEVTIPGLESHRKYKMNLYGLHGRQRVGPVSMVATTAPQDLVEETPSPTEPSTEAPEPPEEPVLGELTVTGSSPDSLSLSWTVPQGHFDSFSVQYKDGDGRPQVVRVRGDESEVTIGGLEPGRKYKMHLYGLHRGQRDGPVSTVGMTEYEAVTTEAPSTMAPEPPTKPRLGELTVTDATPDSLHLSWTVPEGQFDHFLVQYKNGDGQPKAVRVPGYEDAVTVSGLQPDHKYKMNLYGFHGGQRVGPVSATGVTAAEEETPTPTEVEETPSPTEPSMEAPEPPEEPVLGELTVTGSSPDSLSLSWTVPQGHFDSFSVQYKDGDGRPQVVRVGGDESEVTIGGLEPGRKYKMHLYGLHRGQRDGPVSTVGVTASLPAERPVAPRLGELAVAAVASDTVSLSWTVAQGSFDSFLVQYKDVQGQPQAVPVGGHLREISISGLDPARKYKFLLFGLQDEKRHGPVSAEAKTLSDTKPPRLGELTVTDLSPDSVTLSWAVPEGEFDSFVVQYRDRDGQPRVVPVAADQREVTVSGLEPSRKYRFLLYGLQGGKRRSPVSVEAKTAPLEHPPLLGELTVTDETPDSLRLSWTVAQGLFDSFVVQYRDPAGQPRAVPVAKDQREVTIEGLEPGRKYKFLLYGIHGGQRLGPISVLGVTGPAPAGLTPGEPGPRLSQLLVTDVTTSSLRLNWEAPSEAFDSFLLRFGVPSPSTLEPHLRPLQQRELTVPGSRRSAVLRDLHPGTLYSLTLYGLRGPHKADSIQGTARTLSPVLESPRDLQFSEIGETSAQVSWMPPASRVDSFKVSYQLADGGEPQSVQVDGRAQTQKLKGLSPGSHYEVTVVSVRGFEESEPLTGFLTTVPDGPTQLRALNLTEGSALLHWKPPPAPVDKYNVRVTASGAPSLQASAPGSAVEYPLSGLELHTNYTATVRGLRGPNVTSPASITFTTGLEAPQDLEAKEVTPRTALLIWTEPQVPPTSYLLSFNTPDEQTQEILLPGGVTSHQLLGLFPSTPYSVWLRAMWGESLTPPVSTSFTTGGLPIPFPRDCGEEMQNGARTSRATTIFLNGNRERPLDVFCDMETDGGGWLVFQRRMDGQTDFWRDWEDYAHGFGNISREFWLGNEALHSLTDAGDYSMRVDLRAGDEAVFAQYDSFRVDSAAQYYRLHLDGYHGTAGDSMSYHSGSVFSARDRDPNNLLISCAVSYHGAWWYKNCHYANLNGLYGSTVDHQGVSWYYWKGFEFSVPFTEMKLRPRSYRPPAAQGG</sequence>
<feature type="region of interest" description="Disordered" evidence="11">
    <location>
        <begin position="1562"/>
        <end position="1592"/>
    </location>
</feature>
<evidence type="ECO:0000256" key="10">
    <source>
        <dbReference type="ARBA" id="ARBA00023180"/>
    </source>
</evidence>
<dbReference type="GO" id="GO:0007155">
    <property type="term" value="P:cell adhesion"/>
    <property type="evidence" value="ECO:0007669"/>
    <property type="project" value="UniProtKB-KW"/>
</dbReference>
<dbReference type="CDD" id="cd00087">
    <property type="entry name" value="FReD"/>
    <property type="match status" value="1"/>
</dbReference>
<dbReference type="PANTHER" id="PTHR46708:SF3">
    <property type="entry name" value="TENASCIN-X"/>
    <property type="match status" value="1"/>
</dbReference>
<dbReference type="SMART" id="SM00060">
    <property type="entry name" value="FN3"/>
    <property type="match status" value="16"/>
</dbReference>
<dbReference type="InterPro" id="IPR050991">
    <property type="entry name" value="ECM_Regulatory_Proteins"/>
</dbReference>
<dbReference type="Gene3D" id="2.60.40.10">
    <property type="entry name" value="Immunoglobulins"/>
    <property type="match status" value="15"/>
</dbReference>
<feature type="compositionally biased region" description="Acidic residues" evidence="11">
    <location>
        <begin position="1564"/>
        <end position="1576"/>
    </location>
</feature>
<dbReference type="FunFam" id="2.10.25.10:FF:000001">
    <property type="entry name" value="Tenascin C"/>
    <property type="match status" value="17"/>
</dbReference>
<evidence type="ECO:0000256" key="4">
    <source>
        <dbReference type="ARBA" id="ARBA00022530"/>
    </source>
</evidence>
<dbReference type="InterPro" id="IPR013783">
    <property type="entry name" value="Ig-like_fold"/>
</dbReference>
<dbReference type="PROSITE" id="PS50853">
    <property type="entry name" value="FN3"/>
    <property type="match status" value="15"/>
</dbReference>
<dbReference type="CDD" id="cd00063">
    <property type="entry name" value="FN3"/>
    <property type="match status" value="15"/>
</dbReference>
<feature type="region of interest" description="Disordered" evidence="11">
    <location>
        <begin position="920"/>
        <end position="962"/>
    </location>
</feature>
<comment type="similarity">
    <text evidence="2">Belongs to the tenascin family.</text>
</comment>
<feature type="domain" description="Fibronectin type-III" evidence="13">
    <location>
        <begin position="1875"/>
        <end position="1964"/>
    </location>
</feature>
<feature type="domain" description="Fibronectin type-III" evidence="13">
    <location>
        <begin position="1367"/>
        <end position="1466"/>
    </location>
</feature>
<dbReference type="Proteomes" id="UP000245341">
    <property type="component" value="Unplaced"/>
</dbReference>
<feature type="domain" description="Fibronectin type-III" evidence="13">
    <location>
        <begin position="1972"/>
        <end position="2071"/>
    </location>
</feature>
<dbReference type="Gene3D" id="3.90.215.10">
    <property type="entry name" value="Gamma Fibrinogen, chain A, domain 1"/>
    <property type="match status" value="1"/>
</dbReference>
<dbReference type="SMART" id="SM00186">
    <property type="entry name" value="FBG"/>
    <property type="match status" value="1"/>
</dbReference>
<dbReference type="InterPro" id="IPR002181">
    <property type="entry name" value="Fibrinogen_a/b/g_C_dom"/>
</dbReference>
<feature type="domain" description="Fibronectin type-III" evidence="13">
    <location>
        <begin position="750"/>
        <end position="840"/>
    </location>
</feature>
<feature type="domain" description="Fibrinogen C-terminal" evidence="14">
    <location>
        <begin position="2338"/>
        <end position="2553"/>
    </location>
</feature>
<dbReference type="PANTHER" id="PTHR46708">
    <property type="entry name" value="TENASCIN"/>
    <property type="match status" value="1"/>
</dbReference>
<evidence type="ECO:0000256" key="7">
    <source>
        <dbReference type="ARBA" id="ARBA00022737"/>
    </source>
</evidence>
<proteinExistence type="inferred from homology"/>
<dbReference type="PROSITE" id="PS51406">
    <property type="entry name" value="FIBRINOGEN_C_2"/>
    <property type="match status" value="1"/>
</dbReference>
<keyword evidence="10" id="KW-0325">Glycoprotein</keyword>
<evidence type="ECO:0000259" key="13">
    <source>
        <dbReference type="PROSITE" id="PS50853"/>
    </source>
</evidence>
<keyword evidence="5" id="KW-0245">EGF-like domain</keyword>
<protein>
    <submittedName>
        <fullName evidence="16">Tenascin-X-like isoform X2</fullName>
    </submittedName>
</protein>
<evidence type="ECO:0000256" key="5">
    <source>
        <dbReference type="ARBA" id="ARBA00022536"/>
    </source>
</evidence>
<dbReference type="Pfam" id="PF18720">
    <property type="entry name" value="EGF_Tenascin"/>
    <property type="match status" value="3"/>
</dbReference>
<dbReference type="SUPFAM" id="SSF56496">
    <property type="entry name" value="Fibrinogen C-terminal domain-like"/>
    <property type="match status" value="1"/>
</dbReference>
<feature type="domain" description="Fibronectin type-III" evidence="13">
    <location>
        <begin position="841"/>
        <end position="931"/>
    </location>
</feature>
<dbReference type="RefSeq" id="XP_030886990.1">
    <property type="nucleotide sequence ID" value="XM_031031130.1"/>
</dbReference>
<accession>A0A7F8R0S9</accession>
<feature type="compositionally biased region" description="Low complexity" evidence="11">
    <location>
        <begin position="1577"/>
        <end position="1587"/>
    </location>
</feature>
<keyword evidence="4" id="KW-0272">Extracellular matrix</keyword>
<evidence type="ECO:0000256" key="9">
    <source>
        <dbReference type="ARBA" id="ARBA00023157"/>
    </source>
</evidence>
<dbReference type="InterPro" id="IPR036056">
    <property type="entry name" value="Fibrinogen-like_C"/>
</dbReference>
<dbReference type="FunFam" id="2.60.40.10:FF:000883">
    <property type="entry name" value="tenascin-X"/>
    <property type="match status" value="1"/>
</dbReference>
<comment type="subcellular location">
    <subcellularLocation>
        <location evidence="1">Secreted</location>
        <location evidence="1">Extracellular space</location>
        <location evidence="1">Extracellular matrix</location>
    </subcellularLocation>
</comment>
<keyword evidence="9" id="KW-1015">Disulfide bond</keyword>
<name>A0A7F8R0S9_LEPWE</name>
<feature type="domain" description="Fibronectin type-III" evidence="13">
    <location>
        <begin position="2075"/>
        <end position="2164"/>
    </location>
</feature>
<evidence type="ECO:0000256" key="1">
    <source>
        <dbReference type="ARBA" id="ARBA00004498"/>
    </source>
</evidence>
<dbReference type="Pfam" id="PF25024">
    <property type="entry name" value="EGF_TEN"/>
    <property type="match status" value="1"/>
</dbReference>
<feature type="domain" description="Fibronectin type-III" evidence="13">
    <location>
        <begin position="1686"/>
        <end position="1782"/>
    </location>
</feature>
<dbReference type="Pfam" id="PF00041">
    <property type="entry name" value="fn3"/>
    <property type="match status" value="15"/>
</dbReference>
<gene>
    <name evidence="16" type="primary">LOC102741686</name>
</gene>
<dbReference type="InterPro" id="IPR020837">
    <property type="entry name" value="Fibrinogen_CS"/>
</dbReference>
<keyword evidence="15" id="KW-1185">Reference proteome</keyword>
<feature type="chain" id="PRO_5028842748" evidence="12">
    <location>
        <begin position="23"/>
        <end position="2562"/>
    </location>
</feature>
<feature type="domain" description="Fibronectin type-III" evidence="13">
    <location>
        <begin position="1783"/>
        <end position="1873"/>
    </location>
</feature>
<feature type="domain" description="Fibronectin type-III" evidence="13">
    <location>
        <begin position="2165"/>
        <end position="2251"/>
    </location>
</feature>
<dbReference type="InterPro" id="IPR041161">
    <property type="entry name" value="EGF_Tenascin"/>
</dbReference>
<feature type="domain" description="Fibronectin type-III" evidence="13">
    <location>
        <begin position="1590"/>
        <end position="1685"/>
    </location>
</feature>
<dbReference type="Pfam" id="PF00147">
    <property type="entry name" value="Fibrinogen_C"/>
    <property type="match status" value="1"/>
</dbReference>
<evidence type="ECO:0000256" key="3">
    <source>
        <dbReference type="ARBA" id="ARBA00022525"/>
    </source>
</evidence>
<evidence type="ECO:0000256" key="11">
    <source>
        <dbReference type="SAM" id="MobiDB-lite"/>
    </source>
</evidence>
<dbReference type="SMART" id="SM00181">
    <property type="entry name" value="EGF"/>
    <property type="match status" value="18"/>
</dbReference>
<feature type="compositionally biased region" description="Low complexity" evidence="11">
    <location>
        <begin position="1353"/>
        <end position="1364"/>
    </location>
</feature>
<feature type="domain" description="Fibronectin type-III" evidence="13">
    <location>
        <begin position="1157"/>
        <end position="1251"/>
    </location>
</feature>
<evidence type="ECO:0000313" key="16">
    <source>
        <dbReference type="RefSeq" id="XP_030886990.1"/>
    </source>
</evidence>
<keyword evidence="7" id="KW-0677">Repeat</keyword>
<evidence type="ECO:0000256" key="6">
    <source>
        <dbReference type="ARBA" id="ARBA00022729"/>
    </source>
</evidence>
<dbReference type="GO" id="GO:0030155">
    <property type="term" value="P:regulation of cell adhesion"/>
    <property type="evidence" value="ECO:0007669"/>
    <property type="project" value="TreeGrafter"/>
</dbReference>
<feature type="region of interest" description="Disordered" evidence="11">
    <location>
        <begin position="1349"/>
        <end position="1387"/>
    </location>
</feature>
<dbReference type="FunFam" id="2.60.40.10:FF:000024">
    <property type="entry name" value="Tenascin-X"/>
    <property type="match status" value="9"/>
</dbReference>
<keyword evidence="8" id="KW-0130">Cell adhesion</keyword>
<reference evidence="16" key="1">
    <citation type="submission" date="2025-08" db="UniProtKB">
        <authorList>
            <consortium name="RefSeq"/>
        </authorList>
    </citation>
    <scope>IDENTIFICATION</scope>
    <source>
        <tissue evidence="16">Liver</tissue>
    </source>
</reference>
<feature type="domain" description="Fibronectin type-III" evidence="13">
    <location>
        <begin position="2252"/>
        <end position="2342"/>
    </location>
</feature>
<dbReference type="FunFam" id="2.60.40.10:FF:000801">
    <property type="entry name" value="Tenascin-X"/>
    <property type="match status" value="1"/>
</dbReference>
<feature type="domain" description="Fibronectin type-III" evidence="13">
    <location>
        <begin position="1261"/>
        <end position="1349"/>
    </location>
</feature>
<evidence type="ECO:0000259" key="14">
    <source>
        <dbReference type="PROSITE" id="PS51406"/>
    </source>
</evidence>
<dbReference type="Gene3D" id="2.10.25.10">
    <property type="entry name" value="Laminin"/>
    <property type="match status" value="17"/>
</dbReference>
<evidence type="ECO:0000256" key="12">
    <source>
        <dbReference type="SAM" id="SignalP"/>
    </source>
</evidence>
<dbReference type="GO" id="GO:0031175">
    <property type="term" value="P:neuron projection development"/>
    <property type="evidence" value="ECO:0007669"/>
    <property type="project" value="TreeGrafter"/>
</dbReference>
<feature type="signal peptide" evidence="12">
    <location>
        <begin position="1"/>
        <end position="22"/>
    </location>
</feature>
<dbReference type="FunFam" id="2.60.40.10:FF:000701">
    <property type="entry name" value="Tenascin-X"/>
    <property type="match status" value="1"/>
</dbReference>
<organism evidence="15 16">
    <name type="scientific">Leptonychotes weddellii</name>
    <name type="common">Weddell seal</name>
    <name type="synonym">Otaria weddellii</name>
    <dbReference type="NCBI Taxonomy" id="9713"/>
    <lineage>
        <taxon>Eukaryota</taxon>
        <taxon>Metazoa</taxon>
        <taxon>Chordata</taxon>
        <taxon>Craniata</taxon>
        <taxon>Vertebrata</taxon>
        <taxon>Euteleostomi</taxon>
        <taxon>Mammalia</taxon>
        <taxon>Eutheria</taxon>
        <taxon>Laurasiatheria</taxon>
        <taxon>Carnivora</taxon>
        <taxon>Caniformia</taxon>
        <taxon>Pinnipedia</taxon>
        <taxon>Phocidae</taxon>
        <taxon>Monachinae</taxon>
        <taxon>Lobodontini</taxon>
        <taxon>Leptonychotes</taxon>
    </lineage>
</organism>
<evidence type="ECO:0000256" key="8">
    <source>
        <dbReference type="ARBA" id="ARBA00022889"/>
    </source>
</evidence>
<evidence type="ECO:0000313" key="15">
    <source>
        <dbReference type="Proteomes" id="UP000245341"/>
    </source>
</evidence>
<keyword evidence="3" id="KW-0964">Secreted</keyword>
<dbReference type="FunFam" id="3.90.215.10:FF:000001">
    <property type="entry name" value="Tenascin isoform 1"/>
    <property type="match status" value="1"/>
</dbReference>
<dbReference type="FunFam" id="2.60.40.10:FF:000760">
    <property type="entry name" value="tenascin-X"/>
    <property type="match status" value="1"/>
</dbReference>
<feature type="compositionally biased region" description="Polar residues" evidence="11">
    <location>
        <begin position="1378"/>
        <end position="1387"/>
    </location>
</feature>
<dbReference type="GeneID" id="102741686"/>
<dbReference type="InterPro" id="IPR003961">
    <property type="entry name" value="FN3_dom"/>
</dbReference>
<dbReference type="Pfam" id="PF23106">
    <property type="entry name" value="EGF_Teneurin"/>
    <property type="match status" value="4"/>
</dbReference>
<feature type="domain" description="Fibronectin type-III" evidence="13">
    <location>
        <begin position="1061"/>
        <end position="1151"/>
    </location>
</feature>
<dbReference type="InterPro" id="IPR000742">
    <property type="entry name" value="EGF"/>
</dbReference>
<keyword evidence="6 12" id="KW-0732">Signal</keyword>
<dbReference type="PROSITE" id="PS00514">
    <property type="entry name" value="FIBRINOGEN_C_1"/>
    <property type="match status" value="1"/>
</dbReference>
<dbReference type="PROSITE" id="PS01186">
    <property type="entry name" value="EGF_2"/>
    <property type="match status" value="7"/>
</dbReference>
<evidence type="ECO:0000256" key="2">
    <source>
        <dbReference type="ARBA" id="ARBA00008673"/>
    </source>
</evidence>
<dbReference type="InterPro" id="IPR036116">
    <property type="entry name" value="FN3_sf"/>
</dbReference>